<reference evidence="1" key="1">
    <citation type="submission" date="2023-08" db="EMBL/GenBank/DDBJ databases">
        <authorList>
            <person name="Audoor S."/>
            <person name="Bilcke G."/>
        </authorList>
    </citation>
    <scope>NUCLEOTIDE SEQUENCE</scope>
</reference>
<gene>
    <name evidence="1" type="ORF">CYCCA115_LOCUS21574</name>
</gene>
<feature type="non-terminal residue" evidence="1">
    <location>
        <position position="65"/>
    </location>
</feature>
<evidence type="ECO:0000313" key="2">
    <source>
        <dbReference type="Proteomes" id="UP001295423"/>
    </source>
</evidence>
<dbReference type="Proteomes" id="UP001295423">
    <property type="component" value="Unassembled WGS sequence"/>
</dbReference>
<organism evidence="1 2">
    <name type="scientific">Cylindrotheca closterium</name>
    <dbReference type="NCBI Taxonomy" id="2856"/>
    <lineage>
        <taxon>Eukaryota</taxon>
        <taxon>Sar</taxon>
        <taxon>Stramenopiles</taxon>
        <taxon>Ochrophyta</taxon>
        <taxon>Bacillariophyta</taxon>
        <taxon>Bacillariophyceae</taxon>
        <taxon>Bacillariophycidae</taxon>
        <taxon>Bacillariales</taxon>
        <taxon>Bacillariaceae</taxon>
        <taxon>Cylindrotheca</taxon>
    </lineage>
</organism>
<sequence>MPSSSLSKVSVIRPFLPYGVSLAASVGPSALNNALATKDSWKDGCLVNGPLAGRIPTVAWEAALP</sequence>
<dbReference type="AlphaFoldDB" id="A0AAD2G8S4"/>
<keyword evidence="2" id="KW-1185">Reference proteome</keyword>
<proteinExistence type="predicted"/>
<accession>A0AAD2G8S4</accession>
<dbReference type="EMBL" id="CAKOGP040002246">
    <property type="protein sequence ID" value="CAJ1965990.1"/>
    <property type="molecule type" value="Genomic_DNA"/>
</dbReference>
<evidence type="ECO:0000313" key="1">
    <source>
        <dbReference type="EMBL" id="CAJ1965990.1"/>
    </source>
</evidence>
<comment type="caution">
    <text evidence="1">The sequence shown here is derived from an EMBL/GenBank/DDBJ whole genome shotgun (WGS) entry which is preliminary data.</text>
</comment>
<name>A0AAD2G8S4_9STRA</name>
<protein>
    <submittedName>
        <fullName evidence="1">Uncharacterized protein</fullName>
    </submittedName>
</protein>